<feature type="transmembrane region" description="Helical" evidence="1">
    <location>
        <begin position="131"/>
        <end position="156"/>
    </location>
</feature>
<accession>A0A494XUW6</accession>
<dbReference type="EMBL" id="RBZM01000005">
    <property type="protein sequence ID" value="RKP54370.1"/>
    <property type="molecule type" value="Genomic_DNA"/>
</dbReference>
<dbReference type="AlphaFoldDB" id="A0A494XUW6"/>
<feature type="transmembrane region" description="Helical" evidence="1">
    <location>
        <begin position="60"/>
        <end position="80"/>
    </location>
</feature>
<dbReference type="OrthoDB" id="327431at2"/>
<dbReference type="Proteomes" id="UP000282076">
    <property type="component" value="Unassembled WGS sequence"/>
</dbReference>
<evidence type="ECO:0000313" key="2">
    <source>
        <dbReference type="EMBL" id="RKP54370.1"/>
    </source>
</evidence>
<organism evidence="2 3">
    <name type="scientific">Cohnella endophytica</name>
    <dbReference type="NCBI Taxonomy" id="2419778"/>
    <lineage>
        <taxon>Bacteria</taxon>
        <taxon>Bacillati</taxon>
        <taxon>Bacillota</taxon>
        <taxon>Bacilli</taxon>
        <taxon>Bacillales</taxon>
        <taxon>Paenibacillaceae</taxon>
        <taxon>Cohnella</taxon>
    </lineage>
</organism>
<proteinExistence type="predicted"/>
<reference evidence="2 3" key="1">
    <citation type="submission" date="2018-10" db="EMBL/GenBank/DDBJ databases">
        <title>Cohnella sp. M2MS4P-1, whole genome shotgun sequence.</title>
        <authorList>
            <person name="Tuo L."/>
        </authorList>
    </citation>
    <scope>NUCLEOTIDE SEQUENCE [LARGE SCALE GENOMIC DNA]</scope>
    <source>
        <strain evidence="2 3">M2MS4P-1</strain>
    </source>
</reference>
<dbReference type="RefSeq" id="WP_120977475.1">
    <property type="nucleotide sequence ID" value="NZ_RBZM01000005.1"/>
</dbReference>
<keyword evidence="1" id="KW-0812">Transmembrane</keyword>
<protein>
    <submittedName>
        <fullName evidence="2">Permease</fullName>
    </submittedName>
</protein>
<evidence type="ECO:0000313" key="3">
    <source>
        <dbReference type="Proteomes" id="UP000282076"/>
    </source>
</evidence>
<comment type="caution">
    <text evidence="2">The sequence shown here is derived from an EMBL/GenBank/DDBJ whole genome shotgun (WGS) entry which is preliminary data.</text>
</comment>
<sequence length="192" mass="20585">MFAGHFGLAAGVRAKAPEVPLWALMLGTQLLDVAFVPLLLTGKETIDDSQHGTGYGKLIIHADYTHSLLGALVISILAGLVARKLWGARASLILAAVVFSHWILDLVVHRADLPLLPGNWGDLPLLGFGAWKFEGLSIGLELLILVIGFAMYFLSALKKSEDTQRRKAATLSSAVLGILLAFSLVTDITSLF</sequence>
<keyword evidence="1" id="KW-0472">Membrane</keyword>
<keyword evidence="1" id="KW-1133">Transmembrane helix</keyword>
<evidence type="ECO:0000256" key="1">
    <source>
        <dbReference type="SAM" id="Phobius"/>
    </source>
</evidence>
<name>A0A494XUW6_9BACL</name>
<feature type="transmembrane region" description="Helical" evidence="1">
    <location>
        <begin position="21"/>
        <end position="40"/>
    </location>
</feature>
<keyword evidence="3" id="KW-1185">Reference proteome</keyword>
<gene>
    <name evidence="2" type="ORF">D7Z26_13515</name>
</gene>
<feature type="transmembrane region" description="Helical" evidence="1">
    <location>
        <begin position="92"/>
        <end position="111"/>
    </location>
</feature>
<feature type="transmembrane region" description="Helical" evidence="1">
    <location>
        <begin position="168"/>
        <end position="186"/>
    </location>
</feature>